<evidence type="ECO:0000256" key="2">
    <source>
        <dbReference type="ARBA" id="ARBA00006409"/>
    </source>
</evidence>
<evidence type="ECO:0000256" key="9">
    <source>
        <dbReference type="ARBA" id="ARBA00023204"/>
    </source>
</evidence>
<dbReference type="GO" id="GO:0003677">
    <property type="term" value="F:DNA binding"/>
    <property type="evidence" value="ECO:0007669"/>
    <property type="project" value="UniProtKB-KW"/>
</dbReference>
<evidence type="ECO:0000256" key="8">
    <source>
        <dbReference type="ARBA" id="ARBA00023125"/>
    </source>
</evidence>
<reference evidence="14" key="1">
    <citation type="submission" date="2022-01" db="EMBL/GenBank/DDBJ databases">
        <authorList>
            <person name="King R."/>
        </authorList>
    </citation>
    <scope>NUCLEOTIDE SEQUENCE</scope>
</reference>
<dbReference type="InterPro" id="IPR036155">
    <property type="entry name" value="Crypto/Photolyase_N_sf"/>
</dbReference>
<evidence type="ECO:0000256" key="7">
    <source>
        <dbReference type="ARBA" id="ARBA00022827"/>
    </source>
</evidence>
<keyword evidence="15" id="KW-1185">Reference proteome</keyword>
<dbReference type="Proteomes" id="UP001152799">
    <property type="component" value="Chromosome 2"/>
</dbReference>
<accession>A0A9N9MHW3</accession>
<keyword evidence="5" id="KW-0285">Flavoprotein</keyword>
<dbReference type="SUPFAM" id="SSF48173">
    <property type="entry name" value="Cryptochrome/photolyase FAD-binding domain"/>
    <property type="match status" value="1"/>
</dbReference>
<keyword evidence="9" id="KW-0234">DNA repair</keyword>
<comment type="catalytic activity">
    <reaction evidence="12">
        <text>cyclobutadipyrimidine (in DNA) = 2 pyrimidine residues (in DNA).</text>
        <dbReference type="EC" id="4.1.99.3"/>
    </reaction>
</comment>
<name>A0A9N9MHW3_9CUCU</name>
<dbReference type="EC" id="4.1.99.3" evidence="3"/>
<dbReference type="Pfam" id="PF00875">
    <property type="entry name" value="DNA_photolyase"/>
    <property type="match status" value="1"/>
</dbReference>
<dbReference type="InterPro" id="IPR006050">
    <property type="entry name" value="DNA_photolyase_N"/>
</dbReference>
<dbReference type="OrthoDB" id="496749at2759"/>
<dbReference type="InterPro" id="IPR008148">
    <property type="entry name" value="DNA_photolyase_2"/>
</dbReference>
<evidence type="ECO:0000256" key="12">
    <source>
        <dbReference type="ARBA" id="ARBA00033999"/>
    </source>
</evidence>
<sequence length="516" mass="59941">MASLKPRDFKSKLALSSLTKEQFLDEIIKSRKSQAESIENFAFNKSRCRVLSKTKDIASNSKGVLYWMIRDCRVQDNWAMLFAQRLALRNKIPLMVCFSLFETHLLHPTRRHQQFLIDGLRQVEQELTGLNIPFYLIKESPKDLAKIVADNKLGGVVCDFSPLRKPKEWIDILLKNLPGDVPLVQVDAHNIVPAWIASDKQEHMARTLRPKINKKLSEYLTGYPQVFKHPHTEKIQVKCLNKLDNDEISNLIETLWEVEPVSNKAGSNEGLEALYKFLQNGLKHYGVTSNDPSKNHTSNLSYWITFGQISAQRIALETKSLESIYKEQVEKYLEELIVRKELAENYCLYNKNYDSIEGAADWAKSSLILHKSDKRTYTYTREELEKSQTHDEMWNAAQLQALKEGKIHGYMRMYWCKKILEWTKSPEEALEFALWLNDTFALDGNCPNGFVGVMWSICGVHDQGWREREIFGKIRFMVDYSLRKKYDMDAYCARYGIGMKEGDKKWKKGTKRKLAK</sequence>
<comment type="similarity">
    <text evidence="2">Belongs to the DNA photolyase class-2 family.</text>
</comment>
<dbReference type="GO" id="GO:0000719">
    <property type="term" value="P:photoreactive repair"/>
    <property type="evidence" value="ECO:0007669"/>
    <property type="project" value="TreeGrafter"/>
</dbReference>
<evidence type="ECO:0000256" key="1">
    <source>
        <dbReference type="ARBA" id="ARBA00001974"/>
    </source>
</evidence>
<evidence type="ECO:0000256" key="11">
    <source>
        <dbReference type="ARBA" id="ARBA00031671"/>
    </source>
</evidence>
<dbReference type="Gene3D" id="3.40.50.620">
    <property type="entry name" value="HUPs"/>
    <property type="match status" value="1"/>
</dbReference>
<dbReference type="InterPro" id="IPR014729">
    <property type="entry name" value="Rossmann-like_a/b/a_fold"/>
</dbReference>
<dbReference type="Gene3D" id="1.10.579.10">
    <property type="entry name" value="DNA Cyclobutane Dipyrimidine Photolyase, subunit A, domain 3"/>
    <property type="match status" value="1"/>
</dbReference>
<dbReference type="Gene3D" id="1.25.40.80">
    <property type="match status" value="1"/>
</dbReference>
<dbReference type="NCBIfam" id="TIGR00591">
    <property type="entry name" value="phr2"/>
    <property type="match status" value="1"/>
</dbReference>
<dbReference type="SUPFAM" id="SSF52425">
    <property type="entry name" value="Cryptochrome/photolyase, N-terminal domain"/>
    <property type="match status" value="1"/>
</dbReference>
<comment type="cofactor">
    <cofactor evidence="1">
        <name>FAD</name>
        <dbReference type="ChEBI" id="CHEBI:57692"/>
    </cofactor>
</comment>
<keyword evidence="8" id="KW-0238">DNA-binding</keyword>
<evidence type="ECO:0000313" key="14">
    <source>
        <dbReference type="EMBL" id="CAG9764033.1"/>
    </source>
</evidence>
<dbReference type="AlphaFoldDB" id="A0A9N9MHW3"/>
<dbReference type="PROSITE" id="PS51645">
    <property type="entry name" value="PHR_CRY_ALPHA_BETA"/>
    <property type="match status" value="1"/>
</dbReference>
<dbReference type="PANTHER" id="PTHR10211">
    <property type="entry name" value="DEOXYRIBODIPYRIMIDINE PHOTOLYASE"/>
    <property type="match status" value="1"/>
</dbReference>
<keyword evidence="7" id="KW-0274">FAD</keyword>
<keyword evidence="10" id="KW-0456">Lyase</keyword>
<evidence type="ECO:0000259" key="13">
    <source>
        <dbReference type="PROSITE" id="PS51645"/>
    </source>
</evidence>
<keyword evidence="6" id="KW-0227">DNA damage</keyword>
<dbReference type="InterPro" id="IPR036134">
    <property type="entry name" value="Crypto/Photolyase_FAD-like_sf"/>
</dbReference>
<protein>
    <recommendedName>
        <fullName evidence="4">Deoxyribodipyrimidine photo-lyase</fullName>
        <ecNumber evidence="3">4.1.99.3</ecNumber>
    </recommendedName>
    <alternativeName>
        <fullName evidence="11">DNA photolyase</fullName>
    </alternativeName>
</protein>
<dbReference type="FunFam" id="1.10.579.10:FF:000002">
    <property type="entry name" value="Deoxyribodipyrimidine photolyase"/>
    <property type="match status" value="1"/>
</dbReference>
<gene>
    <name evidence="14" type="ORF">CEUTPL_LOCUS4681</name>
</gene>
<feature type="domain" description="Photolyase/cryptochrome alpha/beta" evidence="13">
    <location>
        <begin position="62"/>
        <end position="194"/>
    </location>
</feature>
<evidence type="ECO:0000256" key="3">
    <source>
        <dbReference type="ARBA" id="ARBA00013149"/>
    </source>
</evidence>
<dbReference type="GO" id="GO:0003904">
    <property type="term" value="F:deoxyribodipyrimidine photo-lyase activity"/>
    <property type="evidence" value="ECO:0007669"/>
    <property type="project" value="UniProtKB-EC"/>
</dbReference>
<evidence type="ECO:0000256" key="10">
    <source>
        <dbReference type="ARBA" id="ARBA00023239"/>
    </source>
</evidence>
<dbReference type="PANTHER" id="PTHR10211:SF0">
    <property type="entry name" value="DEOXYRIBODIPYRIMIDINE PHOTO-LYASE"/>
    <property type="match status" value="1"/>
</dbReference>
<dbReference type="EMBL" id="OU892278">
    <property type="protein sequence ID" value="CAG9764033.1"/>
    <property type="molecule type" value="Genomic_DNA"/>
</dbReference>
<evidence type="ECO:0000313" key="15">
    <source>
        <dbReference type="Proteomes" id="UP001152799"/>
    </source>
</evidence>
<dbReference type="FunFam" id="3.40.50.620:FF:000110">
    <property type="entry name" value="Deoxyribodipyrimidine photolyase"/>
    <property type="match status" value="1"/>
</dbReference>
<proteinExistence type="inferred from homology"/>
<evidence type="ECO:0000256" key="5">
    <source>
        <dbReference type="ARBA" id="ARBA00022630"/>
    </source>
</evidence>
<dbReference type="InterPro" id="IPR052219">
    <property type="entry name" value="Photolyase_Class-2"/>
</dbReference>
<evidence type="ECO:0000256" key="4">
    <source>
        <dbReference type="ARBA" id="ARBA00014046"/>
    </source>
</evidence>
<organism evidence="14 15">
    <name type="scientific">Ceutorhynchus assimilis</name>
    <name type="common">cabbage seed weevil</name>
    <dbReference type="NCBI Taxonomy" id="467358"/>
    <lineage>
        <taxon>Eukaryota</taxon>
        <taxon>Metazoa</taxon>
        <taxon>Ecdysozoa</taxon>
        <taxon>Arthropoda</taxon>
        <taxon>Hexapoda</taxon>
        <taxon>Insecta</taxon>
        <taxon>Pterygota</taxon>
        <taxon>Neoptera</taxon>
        <taxon>Endopterygota</taxon>
        <taxon>Coleoptera</taxon>
        <taxon>Polyphaga</taxon>
        <taxon>Cucujiformia</taxon>
        <taxon>Curculionidae</taxon>
        <taxon>Ceutorhynchinae</taxon>
        <taxon>Ceutorhynchus</taxon>
    </lineage>
</organism>
<evidence type="ECO:0000256" key="6">
    <source>
        <dbReference type="ARBA" id="ARBA00022763"/>
    </source>
</evidence>